<dbReference type="Proteomes" id="UP000254649">
    <property type="component" value="Unassembled WGS sequence"/>
</dbReference>
<evidence type="ECO:0000313" key="3">
    <source>
        <dbReference type="Proteomes" id="UP000254649"/>
    </source>
</evidence>
<dbReference type="OrthoDB" id="5678367at2"/>
<dbReference type="EMBL" id="UFRQ01000003">
    <property type="protein sequence ID" value="SUT93726.1"/>
    <property type="molecule type" value="Genomic_DNA"/>
</dbReference>
<dbReference type="AlphaFoldDB" id="A0A380TZ36"/>
<keyword evidence="3" id="KW-1185">Reference proteome</keyword>
<dbReference type="InterPro" id="IPR014960">
    <property type="entry name" value="DUF1828"/>
</dbReference>
<name>A0A380TZ36_9PAST</name>
<evidence type="ECO:0000313" key="2">
    <source>
        <dbReference type="EMBL" id="SUT93726.1"/>
    </source>
</evidence>
<proteinExistence type="predicted"/>
<gene>
    <name evidence="2" type="ORF">NCTC10801_02025</name>
</gene>
<reference evidence="2 3" key="1">
    <citation type="submission" date="2018-06" db="EMBL/GenBank/DDBJ databases">
        <authorList>
            <consortium name="Pathogen Informatics"/>
            <person name="Doyle S."/>
        </authorList>
    </citation>
    <scope>NUCLEOTIDE SEQUENCE [LARGE SCALE GENOMIC DNA]</scope>
    <source>
        <strain evidence="2 3">NCTC10801</strain>
    </source>
</reference>
<protein>
    <submittedName>
        <fullName evidence="2">Domain of uncharacterized function DUF1828</fullName>
    </submittedName>
</protein>
<sequence>MMCNTVLSNLGYKCQSLADDFTQITTPFTLNDGSFITLFIEQYGSDHFLVTDDAQTLMNISARGVNLSNKRIQQIAQQVKRNGVSLNERGELAVYSTQQNLANSLNLLTQNAIISSQLSSDWFKLPEVDNFEKTVKTEFKRFNFPNQLSLSFDNKIIGASGHEISVPISLTGNGKNKLIFTTSINSSRSWAGAYGILGKMIDLSENSDNQHYIVVDNDLNSQQFNEISLLFNDQAMVLPFSKKETWLERLAN</sequence>
<organism evidence="2 3">
    <name type="scientific">[Actinobacillus] rossii</name>
    <dbReference type="NCBI Taxonomy" id="123820"/>
    <lineage>
        <taxon>Bacteria</taxon>
        <taxon>Pseudomonadati</taxon>
        <taxon>Pseudomonadota</taxon>
        <taxon>Gammaproteobacteria</taxon>
        <taxon>Pasteurellales</taxon>
        <taxon>Pasteurellaceae</taxon>
    </lineage>
</organism>
<accession>A0A380TZ36</accession>
<dbReference type="Pfam" id="PF08861">
    <property type="entry name" value="DUF1828"/>
    <property type="match status" value="1"/>
</dbReference>
<evidence type="ECO:0000259" key="1">
    <source>
        <dbReference type="Pfam" id="PF08861"/>
    </source>
</evidence>
<feature type="domain" description="DUF1828" evidence="1">
    <location>
        <begin position="26"/>
        <end position="110"/>
    </location>
</feature>